<evidence type="ECO:0000313" key="3">
    <source>
        <dbReference type="Proteomes" id="UP000315133"/>
    </source>
</evidence>
<gene>
    <name evidence="2" type="ORF">FB476_2276</name>
</gene>
<organism evidence="2 3">
    <name type="scientific">Ornithinimicrobium humiphilum</name>
    <dbReference type="NCBI Taxonomy" id="125288"/>
    <lineage>
        <taxon>Bacteria</taxon>
        <taxon>Bacillati</taxon>
        <taxon>Actinomycetota</taxon>
        <taxon>Actinomycetes</taxon>
        <taxon>Micrococcales</taxon>
        <taxon>Ornithinimicrobiaceae</taxon>
        <taxon>Ornithinimicrobium</taxon>
    </lineage>
</organism>
<accession>A0A543KQL7</accession>
<proteinExistence type="predicted"/>
<dbReference type="AlphaFoldDB" id="A0A543KQL7"/>
<evidence type="ECO:0000313" key="2">
    <source>
        <dbReference type="EMBL" id="TQM97366.1"/>
    </source>
</evidence>
<dbReference type="OrthoDB" id="4871843at2"/>
<reference evidence="2 3" key="1">
    <citation type="submission" date="2019-06" db="EMBL/GenBank/DDBJ databases">
        <title>Sequencing the genomes of 1000 actinobacteria strains.</title>
        <authorList>
            <person name="Klenk H.-P."/>
        </authorList>
    </citation>
    <scope>NUCLEOTIDE SEQUENCE [LARGE SCALE GENOMIC DNA]</scope>
    <source>
        <strain evidence="2 3">DSM 12362</strain>
    </source>
</reference>
<keyword evidence="1" id="KW-0472">Membrane</keyword>
<feature type="transmembrane region" description="Helical" evidence="1">
    <location>
        <begin position="112"/>
        <end position="131"/>
    </location>
</feature>
<keyword evidence="3" id="KW-1185">Reference proteome</keyword>
<feature type="transmembrane region" description="Helical" evidence="1">
    <location>
        <begin position="89"/>
        <end position="106"/>
    </location>
</feature>
<comment type="caution">
    <text evidence="2">The sequence shown here is derived from an EMBL/GenBank/DDBJ whole genome shotgun (WGS) entry which is preliminary data.</text>
</comment>
<dbReference type="EMBL" id="VFPU01000001">
    <property type="protein sequence ID" value="TQM97366.1"/>
    <property type="molecule type" value="Genomic_DNA"/>
</dbReference>
<dbReference type="RefSeq" id="WP_141818846.1">
    <property type="nucleotide sequence ID" value="NZ_BAAAIL010000002.1"/>
</dbReference>
<feature type="transmembrane region" description="Helical" evidence="1">
    <location>
        <begin position="58"/>
        <end position="77"/>
    </location>
</feature>
<name>A0A543KQL7_9MICO</name>
<sequence length="145" mass="15144">MTVTGAGGSTAPSAPTPRELLATRVATALVGLEALVLVGIALFYVYELVLGHGTDLMVVIMSVVTILVFVLGLFYTAKGLGMRHPRAQAPAIAFNFLLVPLGIAMFQFAPWWLASLVVLISASTVVSVFLMGRLGTGLSTPTPEG</sequence>
<evidence type="ECO:0000256" key="1">
    <source>
        <dbReference type="SAM" id="Phobius"/>
    </source>
</evidence>
<protein>
    <submittedName>
        <fullName evidence="2">Uncharacterized protein</fullName>
    </submittedName>
</protein>
<feature type="transmembrane region" description="Helical" evidence="1">
    <location>
        <begin position="25"/>
        <end position="46"/>
    </location>
</feature>
<keyword evidence="1" id="KW-1133">Transmembrane helix</keyword>
<dbReference type="Proteomes" id="UP000315133">
    <property type="component" value="Unassembled WGS sequence"/>
</dbReference>
<keyword evidence="1" id="KW-0812">Transmembrane</keyword>